<evidence type="ECO:0008006" key="3">
    <source>
        <dbReference type="Google" id="ProtNLM"/>
    </source>
</evidence>
<dbReference type="EMBL" id="CP159205">
    <property type="protein sequence ID" value="XCF18169.1"/>
    <property type="molecule type" value="Genomic_DNA"/>
</dbReference>
<geneLocation type="plasmid" evidence="2">
    <name>pNMX12-1_211</name>
</geneLocation>
<keyword evidence="2" id="KW-0614">Plasmid</keyword>
<organism evidence="2">
    <name type="scientific">Halobacterium sp. NMX12-1</name>
    <dbReference type="NCBI Taxonomy" id="3166650"/>
    <lineage>
        <taxon>Archaea</taxon>
        <taxon>Methanobacteriati</taxon>
        <taxon>Methanobacteriota</taxon>
        <taxon>Stenosarchaea group</taxon>
        <taxon>Halobacteria</taxon>
        <taxon>Halobacteriales</taxon>
        <taxon>Halobacteriaceae</taxon>
        <taxon>Halobacterium</taxon>
    </lineage>
</organism>
<reference evidence="2" key="1">
    <citation type="submission" date="2024-06" db="EMBL/GenBank/DDBJ databases">
        <title>Genome Sequence of an extremely halophilic archaeon isolated from Permian era halite, Salado Formation, Carlsbad, New Mexico: Halobacterium sp. strain NMX12-1.</title>
        <authorList>
            <person name="Sotoa L."/>
            <person name="DasSarma P."/>
            <person name="Anton B.P."/>
            <person name="Vincze T."/>
            <person name="Verma I."/>
            <person name="Eralp B."/>
            <person name="Powers D.W."/>
            <person name="Dozier B.L."/>
            <person name="Roberts R.J."/>
            <person name="DasSarma S."/>
        </authorList>
    </citation>
    <scope>NUCLEOTIDE SEQUENCE</scope>
    <source>
        <strain evidence="2">NMX12-1</strain>
        <plasmid evidence="2">pNMX12-1_211</plasmid>
    </source>
</reference>
<keyword evidence="1" id="KW-0175">Coiled coil</keyword>
<feature type="coiled-coil region" evidence="1">
    <location>
        <begin position="22"/>
        <end position="84"/>
    </location>
</feature>
<proteinExistence type="predicted"/>
<evidence type="ECO:0000313" key="2">
    <source>
        <dbReference type="EMBL" id="XCF18169.1"/>
    </source>
</evidence>
<dbReference type="AlphaFoldDB" id="A0AAU8CGW2"/>
<dbReference type="GeneID" id="91110623"/>
<sequence>MSTTDDTTIDTAVDAAVTQLDNSAVTDAVETLAAEVQRLRAETQTLQNRVDDLEAERDDQAATINALETENRQLRDRVTDLERELEDRPDIEWAGPDPTDLAITSTEAGNTVKPYRAIRDRVETDTYELLEERVQRLEDGEADVVVRGEFDGDELPIERKIAERKAGGDLSANKARATLIFPKFGGHAETRGGSQLVLSSSDVRAILRETTDRSEWPNETIKRAMTWTAKLTSRRDEKREWDARDDENLLTLRRGRSGELELVADVDEYREYYAELEEAQQ</sequence>
<gene>
    <name evidence="2" type="ORF">ABSL23_15695</name>
</gene>
<name>A0AAU8CGW2_9EURY</name>
<evidence type="ECO:0000256" key="1">
    <source>
        <dbReference type="SAM" id="Coils"/>
    </source>
</evidence>
<dbReference type="SUPFAM" id="SSF90257">
    <property type="entry name" value="Myosin rod fragments"/>
    <property type="match status" value="1"/>
</dbReference>
<dbReference type="RefSeq" id="WP_353635489.1">
    <property type="nucleotide sequence ID" value="NZ_CP159205.1"/>
</dbReference>
<protein>
    <recommendedName>
        <fullName evidence="3">BZIP domain-containing protein</fullName>
    </recommendedName>
</protein>
<accession>A0AAU8CGW2</accession>
<dbReference type="KEGG" id="hanx:ABSL23_15695"/>
<dbReference type="Gene3D" id="1.20.5.1000">
    <property type="entry name" value="arf6 gtpase in complex with a specific effector, jip4"/>
    <property type="match status" value="1"/>
</dbReference>